<dbReference type="OrthoDB" id="551907at2759"/>
<dbReference type="PANTHER" id="PTHR31499:SF79">
    <property type="entry name" value="HTH MYB-TYPE DOMAIN-CONTAINING PROTEIN"/>
    <property type="match status" value="1"/>
</dbReference>
<reference evidence="6" key="2">
    <citation type="submission" date="2020-11" db="EMBL/GenBank/DDBJ databases">
        <authorList>
            <person name="Cecchin M."/>
            <person name="Marcolungo L."/>
            <person name="Rossato M."/>
            <person name="Girolomoni L."/>
            <person name="Cosentino E."/>
            <person name="Cuine S."/>
            <person name="Li-Beisson Y."/>
            <person name="Delledonne M."/>
            <person name="Ballottari M."/>
        </authorList>
    </citation>
    <scope>NUCLEOTIDE SEQUENCE</scope>
    <source>
        <strain evidence="6">211/11P</strain>
        <tissue evidence="6">Whole cell</tissue>
    </source>
</reference>
<evidence type="ECO:0000313" key="6">
    <source>
        <dbReference type="EMBL" id="KAI3427962.1"/>
    </source>
</evidence>
<dbReference type="InterPro" id="IPR046955">
    <property type="entry name" value="PHR1-like"/>
</dbReference>
<keyword evidence="7" id="KW-1185">Reference proteome</keyword>
<proteinExistence type="predicted"/>
<feature type="compositionally biased region" description="Basic residues" evidence="4">
    <location>
        <begin position="255"/>
        <end position="264"/>
    </location>
</feature>
<keyword evidence="3" id="KW-0539">Nucleus</keyword>
<keyword evidence="2" id="KW-0804">Transcription</keyword>
<organism evidence="6 7">
    <name type="scientific">Chlorella vulgaris</name>
    <name type="common">Green alga</name>
    <dbReference type="NCBI Taxonomy" id="3077"/>
    <lineage>
        <taxon>Eukaryota</taxon>
        <taxon>Viridiplantae</taxon>
        <taxon>Chlorophyta</taxon>
        <taxon>core chlorophytes</taxon>
        <taxon>Trebouxiophyceae</taxon>
        <taxon>Chlorellales</taxon>
        <taxon>Chlorellaceae</taxon>
        <taxon>Chlorella clade</taxon>
        <taxon>Chlorella</taxon>
    </lineage>
</organism>
<evidence type="ECO:0000313" key="7">
    <source>
        <dbReference type="Proteomes" id="UP001055712"/>
    </source>
</evidence>
<dbReference type="PROSITE" id="PS51294">
    <property type="entry name" value="HTH_MYB"/>
    <property type="match status" value="1"/>
</dbReference>
<accession>A0A9D4YUX7</accession>
<sequence length="576" mass="60073">MNSSLDWLGELGHGQSGAPPPSLPGASGNGGATLPHDGGGSSSQLQHQQLLHSQLQSLHPMLAMGPSAGDPINRGGSNGAAGDLLYGGSGDLGGLHIHLHPNMHAGSLPGGTDGVLSHMQPLDAAAAAAVASGALHGGMAYAPELHHQQHLYQQPPMMHQQQQHQFLTAYAAPHSQTSSQNQKSRLRWTPELHGRFVSAVNSLGGPEKATPKGILKLMEMSGLTIYHIKSHLQKYRLNIKMPADQQQEEEGDKQRRGRGRRTSRSKSESTDDEEEDDEEEDAGTKAARSGGRDGQQPADSSGAAAGGVTAADLGPREKGVARGGSRRRQLEEALLLQMDMQKKLHEQLEAQRQLQLSLESHSRYIANLLEQSELRGHLPAHLVTGSSGDAQAALRALQHEDAAGGPAQPDRLTLADPAAVAAKIEQAHRHYDQQQQQQQQQQLHQHQLSQSDIKLGVSGGGGGGSVTGAGAGTAGTGGTASLTAFGGGLSTLASAASPLLGSSGMMQPPSPAFLDLDHMSEAAAAAWDAATGAGAGSKLLPQEEQLLLGAFADPEQMAAVAGVQEDSGPPKRQRTE</sequence>
<comment type="caution">
    <text evidence="6">The sequence shown here is derived from an EMBL/GenBank/DDBJ whole genome shotgun (WGS) entry which is preliminary data.</text>
</comment>
<feature type="domain" description="HTH myb-type" evidence="5">
    <location>
        <begin position="183"/>
        <end position="240"/>
    </location>
</feature>
<dbReference type="Pfam" id="PF00249">
    <property type="entry name" value="Myb_DNA-binding"/>
    <property type="match status" value="1"/>
</dbReference>
<dbReference type="PANTHER" id="PTHR31499">
    <property type="entry name" value="MYB FAMILY TRANSCRIPTION FACTOR PHL11"/>
    <property type="match status" value="1"/>
</dbReference>
<dbReference type="SUPFAM" id="SSF46689">
    <property type="entry name" value="Homeodomain-like"/>
    <property type="match status" value="1"/>
</dbReference>
<feature type="region of interest" description="Disordered" evidence="4">
    <location>
        <begin position="1"/>
        <end position="47"/>
    </location>
</feature>
<reference evidence="6" key="1">
    <citation type="journal article" date="2019" name="Plant J.">
        <title>Chlorella vulgaris genome assembly and annotation reveals the molecular basis for metabolic acclimation to high light conditions.</title>
        <authorList>
            <person name="Cecchin M."/>
            <person name="Marcolungo L."/>
            <person name="Rossato M."/>
            <person name="Girolomoni L."/>
            <person name="Cosentino E."/>
            <person name="Cuine S."/>
            <person name="Li-Beisson Y."/>
            <person name="Delledonne M."/>
            <person name="Ballottari M."/>
        </authorList>
    </citation>
    <scope>NUCLEOTIDE SEQUENCE</scope>
    <source>
        <strain evidence="6">211/11P</strain>
    </source>
</reference>
<dbReference type="Proteomes" id="UP001055712">
    <property type="component" value="Unassembled WGS sequence"/>
</dbReference>
<feature type="compositionally biased region" description="Gly residues" evidence="4">
    <location>
        <begin position="27"/>
        <end position="41"/>
    </location>
</feature>
<feature type="region of interest" description="Disordered" evidence="4">
    <location>
        <begin position="241"/>
        <end position="327"/>
    </location>
</feature>
<dbReference type="FunFam" id="1.10.10.60:FF:000002">
    <property type="entry name" value="Myb family transcription factor"/>
    <property type="match status" value="1"/>
</dbReference>
<evidence type="ECO:0000259" key="5">
    <source>
        <dbReference type="PROSITE" id="PS51294"/>
    </source>
</evidence>
<evidence type="ECO:0000256" key="1">
    <source>
        <dbReference type="ARBA" id="ARBA00023015"/>
    </source>
</evidence>
<evidence type="ECO:0000256" key="2">
    <source>
        <dbReference type="ARBA" id="ARBA00023163"/>
    </source>
</evidence>
<name>A0A9D4YUX7_CHLVU</name>
<feature type="compositionally biased region" description="Acidic residues" evidence="4">
    <location>
        <begin position="270"/>
        <end position="281"/>
    </location>
</feature>
<feature type="compositionally biased region" description="Gly residues" evidence="4">
    <location>
        <begin position="457"/>
        <end position="470"/>
    </location>
</feature>
<keyword evidence="1" id="KW-0805">Transcription regulation</keyword>
<feature type="compositionally biased region" description="Low complexity" evidence="4">
    <location>
        <begin position="433"/>
        <end position="451"/>
    </location>
</feature>
<feature type="compositionally biased region" description="Low complexity" evidence="4">
    <location>
        <begin position="298"/>
        <end position="313"/>
    </location>
</feature>
<evidence type="ECO:0000256" key="4">
    <source>
        <dbReference type="SAM" id="MobiDB-lite"/>
    </source>
</evidence>
<dbReference type="NCBIfam" id="TIGR01557">
    <property type="entry name" value="myb_SHAQKYF"/>
    <property type="match status" value="1"/>
</dbReference>
<dbReference type="Gene3D" id="1.10.10.60">
    <property type="entry name" value="Homeodomain-like"/>
    <property type="match status" value="1"/>
</dbReference>
<dbReference type="InterPro" id="IPR009057">
    <property type="entry name" value="Homeodomain-like_sf"/>
</dbReference>
<protein>
    <recommendedName>
        <fullName evidence="5">HTH myb-type domain-containing protein</fullName>
    </recommendedName>
</protein>
<evidence type="ECO:0000256" key="3">
    <source>
        <dbReference type="ARBA" id="ARBA00023242"/>
    </source>
</evidence>
<dbReference type="EMBL" id="SIDB01000009">
    <property type="protein sequence ID" value="KAI3427962.1"/>
    <property type="molecule type" value="Genomic_DNA"/>
</dbReference>
<dbReference type="Pfam" id="PF14379">
    <property type="entry name" value="Myb_CC_LHEQLE"/>
    <property type="match status" value="1"/>
</dbReference>
<dbReference type="InterPro" id="IPR017930">
    <property type="entry name" value="Myb_dom"/>
</dbReference>
<dbReference type="GO" id="GO:0003700">
    <property type="term" value="F:DNA-binding transcription factor activity"/>
    <property type="evidence" value="ECO:0007669"/>
    <property type="project" value="InterPro"/>
</dbReference>
<dbReference type="InterPro" id="IPR025756">
    <property type="entry name" value="Myb_CC_LHEQLE"/>
</dbReference>
<feature type="region of interest" description="Disordered" evidence="4">
    <location>
        <begin position="425"/>
        <end position="470"/>
    </location>
</feature>
<dbReference type="AlphaFoldDB" id="A0A9D4YUX7"/>
<gene>
    <name evidence="6" type="ORF">D9Q98_006352</name>
</gene>
<dbReference type="GO" id="GO:0003677">
    <property type="term" value="F:DNA binding"/>
    <property type="evidence" value="ECO:0007669"/>
    <property type="project" value="InterPro"/>
</dbReference>
<dbReference type="InterPro" id="IPR006447">
    <property type="entry name" value="Myb_dom_plants"/>
</dbReference>
<dbReference type="InterPro" id="IPR001005">
    <property type="entry name" value="SANT/Myb"/>
</dbReference>